<dbReference type="AlphaFoldDB" id="A0A7W9FPI9"/>
<gene>
    <name evidence="1" type="ORF">GGQ63_003583</name>
</gene>
<dbReference type="Proteomes" id="UP000523821">
    <property type="component" value="Unassembled WGS sequence"/>
</dbReference>
<name>A0A7W9FPI9_9HYPH</name>
<sequence length="347" mass="38535">MHADVYSANLKPDIILPRTDRLADYASIVSRLIHIFSEDTEKDEISTYRDLVGADRDIIRVRALGADDDGSLPLDTGVKLIERARDMLLAAACAVRAPQPLYRAGANREATEYMRRVKLGQTEHGSFIVTLLSPVPPKLGQTQLAFNSEWTPIEEEPIERQVTRRLVNALEASRNAAELAAAGNPLAFEEAVAAGVSANLCEAVADLIDLSQGLDVSVAWARTRPVPEPQRKVRFSQNDAEILREASRTFRLRVPEPDVTLYGTVHKLKRDHDEVEGIVTLKAIVNDKTQSVKAVLDQENYRIAVQAHEKKAPVILTGDLERVGERWQLSRVSVIRLISTDHDEDGE</sequence>
<reference evidence="1 2" key="1">
    <citation type="submission" date="2020-08" db="EMBL/GenBank/DDBJ databases">
        <title>Genomic Encyclopedia of Type Strains, Phase IV (KMG-IV): sequencing the most valuable type-strain genomes for metagenomic binning, comparative biology and taxonomic classification.</title>
        <authorList>
            <person name="Goeker M."/>
        </authorList>
    </citation>
    <scope>NUCLEOTIDE SEQUENCE [LARGE SCALE GENOMIC DNA]</scope>
    <source>
        <strain evidence="1 2">DSM 16268</strain>
    </source>
</reference>
<accession>A0A7W9FPI9</accession>
<evidence type="ECO:0000313" key="2">
    <source>
        <dbReference type="Proteomes" id="UP000523821"/>
    </source>
</evidence>
<keyword evidence="2" id="KW-1185">Reference proteome</keyword>
<protein>
    <submittedName>
        <fullName evidence="1">Uncharacterized protein</fullName>
    </submittedName>
</protein>
<dbReference type="EMBL" id="JACHOO010000008">
    <property type="protein sequence ID" value="MBB5754497.1"/>
    <property type="molecule type" value="Genomic_DNA"/>
</dbReference>
<evidence type="ECO:0000313" key="1">
    <source>
        <dbReference type="EMBL" id="MBB5754497.1"/>
    </source>
</evidence>
<proteinExistence type="predicted"/>
<comment type="caution">
    <text evidence="1">The sequence shown here is derived from an EMBL/GenBank/DDBJ whole genome shotgun (WGS) entry which is preliminary data.</text>
</comment>
<dbReference type="RefSeq" id="WP_210308564.1">
    <property type="nucleotide sequence ID" value="NZ_JACHOO010000008.1"/>
</dbReference>
<organism evidence="1 2">
    <name type="scientific">Prosthecomicrobium pneumaticum</name>
    <dbReference type="NCBI Taxonomy" id="81895"/>
    <lineage>
        <taxon>Bacteria</taxon>
        <taxon>Pseudomonadati</taxon>
        <taxon>Pseudomonadota</taxon>
        <taxon>Alphaproteobacteria</taxon>
        <taxon>Hyphomicrobiales</taxon>
        <taxon>Kaistiaceae</taxon>
        <taxon>Prosthecomicrobium</taxon>
    </lineage>
</organism>